<dbReference type="PRINTS" id="PR00081">
    <property type="entry name" value="GDHRDH"/>
</dbReference>
<protein>
    <submittedName>
        <fullName evidence="3">SDR family NAD(P)-dependent oxidoreductase</fullName>
    </submittedName>
</protein>
<comment type="similarity">
    <text evidence="1">Belongs to the short-chain dehydrogenases/reductases (SDR) family.</text>
</comment>
<evidence type="ECO:0000256" key="1">
    <source>
        <dbReference type="ARBA" id="ARBA00006484"/>
    </source>
</evidence>
<dbReference type="InterPro" id="IPR036291">
    <property type="entry name" value="NAD(P)-bd_dom_sf"/>
</dbReference>
<name>A0A921KSS7_9MICO</name>
<dbReference type="Gene3D" id="3.40.50.720">
    <property type="entry name" value="NAD(P)-binding Rossmann-like Domain"/>
    <property type="match status" value="1"/>
</dbReference>
<dbReference type="Proteomes" id="UP000775129">
    <property type="component" value="Unassembled WGS sequence"/>
</dbReference>
<organism evidence="3 4">
    <name type="scientific">Brachybacterium paraconglomeratum</name>
    <dbReference type="NCBI Taxonomy" id="173362"/>
    <lineage>
        <taxon>Bacteria</taxon>
        <taxon>Bacillati</taxon>
        <taxon>Actinomycetota</taxon>
        <taxon>Actinomycetes</taxon>
        <taxon>Micrococcales</taxon>
        <taxon>Dermabacteraceae</taxon>
        <taxon>Brachybacterium</taxon>
    </lineage>
</organism>
<keyword evidence="2" id="KW-0560">Oxidoreductase</keyword>
<evidence type="ECO:0000313" key="4">
    <source>
        <dbReference type="Proteomes" id="UP000775129"/>
    </source>
</evidence>
<dbReference type="PANTHER" id="PTHR24320:SF227">
    <property type="entry name" value="RETINOL DEHYDROGENASE 11"/>
    <property type="match status" value="1"/>
</dbReference>
<sequence length="110" mass="11352">MATFSVDALPDLTGRTAIVTGANSGIGRVTARVLAEHGARVILAVRDVRKGADAAATMTGEVEVRRLDLADLASVRLFAGGIDGPVDLLINNAGLMIPPLGRTADGFELQ</sequence>
<dbReference type="AlphaFoldDB" id="A0A921KSS7"/>
<dbReference type="SUPFAM" id="SSF51735">
    <property type="entry name" value="NAD(P)-binding Rossmann-fold domains"/>
    <property type="match status" value="1"/>
</dbReference>
<feature type="non-terminal residue" evidence="3">
    <location>
        <position position="110"/>
    </location>
</feature>
<dbReference type="InterPro" id="IPR002347">
    <property type="entry name" value="SDR_fam"/>
</dbReference>
<proteinExistence type="inferred from homology"/>
<evidence type="ECO:0000256" key="2">
    <source>
        <dbReference type="ARBA" id="ARBA00023002"/>
    </source>
</evidence>
<comment type="caution">
    <text evidence="3">The sequence shown here is derived from an EMBL/GenBank/DDBJ whole genome shotgun (WGS) entry which is preliminary data.</text>
</comment>
<dbReference type="PANTHER" id="PTHR24320">
    <property type="entry name" value="RETINOL DEHYDROGENASE"/>
    <property type="match status" value="1"/>
</dbReference>
<evidence type="ECO:0000313" key="3">
    <source>
        <dbReference type="EMBL" id="HJF50126.1"/>
    </source>
</evidence>
<reference evidence="3" key="2">
    <citation type="submission" date="2021-09" db="EMBL/GenBank/DDBJ databases">
        <authorList>
            <person name="Gilroy R."/>
        </authorList>
    </citation>
    <scope>NUCLEOTIDE SEQUENCE</scope>
    <source>
        <strain evidence="3">1647</strain>
    </source>
</reference>
<dbReference type="GO" id="GO:0016491">
    <property type="term" value="F:oxidoreductase activity"/>
    <property type="evidence" value="ECO:0007669"/>
    <property type="project" value="UniProtKB-KW"/>
</dbReference>
<dbReference type="EMBL" id="DYWO01000300">
    <property type="protein sequence ID" value="HJF50126.1"/>
    <property type="molecule type" value="Genomic_DNA"/>
</dbReference>
<reference evidence="3" key="1">
    <citation type="journal article" date="2021" name="PeerJ">
        <title>Extensive microbial diversity within the chicken gut microbiome revealed by metagenomics and culture.</title>
        <authorList>
            <person name="Gilroy R."/>
            <person name="Ravi A."/>
            <person name="Getino M."/>
            <person name="Pursley I."/>
            <person name="Horton D.L."/>
            <person name="Alikhan N.F."/>
            <person name="Baker D."/>
            <person name="Gharbi K."/>
            <person name="Hall N."/>
            <person name="Watson M."/>
            <person name="Adriaenssens E.M."/>
            <person name="Foster-Nyarko E."/>
            <person name="Jarju S."/>
            <person name="Secka A."/>
            <person name="Antonio M."/>
            <person name="Oren A."/>
            <person name="Chaudhuri R.R."/>
            <person name="La Ragione R."/>
            <person name="Hildebrand F."/>
            <person name="Pallen M.J."/>
        </authorList>
    </citation>
    <scope>NUCLEOTIDE SEQUENCE</scope>
    <source>
        <strain evidence="3">1647</strain>
    </source>
</reference>
<dbReference type="Pfam" id="PF00106">
    <property type="entry name" value="adh_short"/>
    <property type="match status" value="1"/>
</dbReference>
<gene>
    <name evidence="3" type="ORF">K8W24_10060</name>
</gene>
<accession>A0A921KSS7</accession>